<organism evidence="1 2">
    <name type="scientific">Dubosiella newyorkensis</name>
    <dbReference type="NCBI Taxonomy" id="1862672"/>
    <lineage>
        <taxon>Bacteria</taxon>
        <taxon>Bacillati</taxon>
        <taxon>Bacillota</taxon>
        <taxon>Erysipelotrichia</taxon>
        <taxon>Erysipelotrichales</taxon>
        <taxon>Erysipelotrichaceae</taxon>
        <taxon>Dubosiella</taxon>
    </lineage>
</organism>
<dbReference type="Pfam" id="PF18941">
    <property type="entry name" value="DUF5688"/>
    <property type="match status" value="1"/>
</dbReference>
<protein>
    <submittedName>
        <fullName evidence="1">Uncharacterized protein</fullName>
    </submittedName>
</protein>
<dbReference type="AlphaFoldDB" id="A0A1U7NNV0"/>
<keyword evidence="2" id="KW-1185">Reference proteome</keyword>
<dbReference type="InterPro" id="IPR043743">
    <property type="entry name" value="DUF5688"/>
</dbReference>
<evidence type="ECO:0000313" key="2">
    <source>
        <dbReference type="Proteomes" id="UP000186705"/>
    </source>
</evidence>
<comment type="caution">
    <text evidence="1">The sequence shown here is derived from an EMBL/GenBank/DDBJ whole genome shotgun (WGS) entry which is preliminary data.</text>
</comment>
<dbReference type="Proteomes" id="UP000186705">
    <property type="component" value="Unassembled WGS sequence"/>
</dbReference>
<dbReference type="OrthoDB" id="1655031at2"/>
<gene>
    <name evidence="1" type="ORF">BO225_03760</name>
</gene>
<dbReference type="STRING" id="1862672.BO225_03760"/>
<dbReference type="GeneID" id="78275064"/>
<proteinExistence type="predicted"/>
<evidence type="ECO:0000313" key="1">
    <source>
        <dbReference type="EMBL" id="OLU47024.1"/>
    </source>
</evidence>
<dbReference type="RefSeq" id="WP_076340948.1">
    <property type="nucleotide sequence ID" value="NZ_CAPDDE010000026.1"/>
</dbReference>
<name>A0A1U7NNV0_9FIRM</name>
<sequence length="312" mass="36282">MKINLEQLSSQFQQRLDQFKIDPSIKPVLSFHEEISENDILTTKLYLQHPTQEIGLAVTIDKIYFSEPKSEQEIDRFLKKVLEPYFQLIQDPDPVLDFPNSLTSYSAIKNKIFLRLRDPDYNQEADPSWIQFPVCQGLHANARVGFWKSEKEFCSTPIDQRLLDTWNIDKEQLYEQAMINLKQEHVLLLDPRDPTYTNKISFSSLPTNTIYALSTINYYNGASVILVPSLLASIAQKLNENFYLLPSSINDIMLVPRSFKPGIKRMRQTLLAANKEITSERDFLSNKIFYYDSLTNQIECVHKESDEDHYLA</sequence>
<reference evidence="1 2" key="1">
    <citation type="submission" date="2016-11" db="EMBL/GenBank/DDBJ databases">
        <title>Description of two novel members of the family Erysipelotrichaceae: Ileibacterium lipovorans gen. nov., sp. nov. and Dubosiella newyorkensis, gen. nov., sp. nov.</title>
        <authorList>
            <person name="Cox L.M."/>
            <person name="Sohn J."/>
            <person name="Tyrrell K.L."/>
            <person name="Citron D.M."/>
            <person name="Lawson P.A."/>
            <person name="Patel N.B."/>
            <person name="Iizumi T."/>
            <person name="Perez-Perez G.I."/>
            <person name="Goldstein E.J."/>
            <person name="Blaser M.J."/>
        </authorList>
    </citation>
    <scope>NUCLEOTIDE SEQUENCE [LARGE SCALE GENOMIC DNA]</scope>
    <source>
        <strain evidence="1 2">NYU-BL-A4</strain>
    </source>
</reference>
<dbReference type="EMBL" id="MPKA01000055">
    <property type="protein sequence ID" value="OLU47024.1"/>
    <property type="molecule type" value="Genomic_DNA"/>
</dbReference>
<accession>A0A1U7NNV0</accession>